<protein>
    <submittedName>
        <fullName evidence="1">Uncharacterized protein</fullName>
    </submittedName>
</protein>
<evidence type="ECO:0000313" key="2">
    <source>
        <dbReference type="Proteomes" id="UP000325433"/>
    </source>
</evidence>
<evidence type="ECO:0000313" key="1">
    <source>
        <dbReference type="EMBL" id="KAE8316880.1"/>
    </source>
</evidence>
<dbReference type="AlphaFoldDB" id="A0A5N6WBU6"/>
<sequence>MVDLWKFQRCIGTNTFPNPRGYAVSALMTARLHKGSEREREQYLTTSVLKPATVV</sequence>
<name>A0A5N6WBU6_9EURO</name>
<proteinExistence type="predicted"/>
<dbReference type="EMBL" id="ML738304">
    <property type="protein sequence ID" value="KAE8316880.1"/>
    <property type="molecule type" value="Genomic_DNA"/>
</dbReference>
<gene>
    <name evidence="1" type="ORF">BDV41DRAFT_527222</name>
</gene>
<accession>A0A5N6WBU6</accession>
<dbReference type="Proteomes" id="UP000325433">
    <property type="component" value="Unassembled WGS sequence"/>
</dbReference>
<reference evidence="2" key="1">
    <citation type="submission" date="2019-04" db="EMBL/GenBank/DDBJ databases">
        <title>Friends and foes A comparative genomics studyof 23 Aspergillus species from section Flavi.</title>
        <authorList>
            <consortium name="DOE Joint Genome Institute"/>
            <person name="Kjaerbolling I."/>
            <person name="Vesth T."/>
            <person name="Frisvad J.C."/>
            <person name="Nybo J.L."/>
            <person name="Theobald S."/>
            <person name="Kildgaard S."/>
            <person name="Isbrandt T."/>
            <person name="Kuo A."/>
            <person name="Sato A."/>
            <person name="Lyhne E.K."/>
            <person name="Kogle M.E."/>
            <person name="Wiebenga A."/>
            <person name="Kun R.S."/>
            <person name="Lubbers R.J."/>
            <person name="Makela M.R."/>
            <person name="Barry K."/>
            <person name="Chovatia M."/>
            <person name="Clum A."/>
            <person name="Daum C."/>
            <person name="Haridas S."/>
            <person name="He G."/>
            <person name="LaButti K."/>
            <person name="Lipzen A."/>
            <person name="Mondo S."/>
            <person name="Riley R."/>
            <person name="Salamov A."/>
            <person name="Simmons B.A."/>
            <person name="Magnuson J.K."/>
            <person name="Henrissat B."/>
            <person name="Mortensen U.H."/>
            <person name="Larsen T.O."/>
            <person name="Devries R.P."/>
            <person name="Grigoriev I.V."/>
            <person name="Machida M."/>
            <person name="Baker S.E."/>
            <person name="Andersen M.R."/>
        </authorList>
    </citation>
    <scope>NUCLEOTIDE SEQUENCE [LARGE SCALE GENOMIC DNA]</scope>
    <source>
        <strain evidence="2">CBS 130015</strain>
    </source>
</reference>
<organism evidence="1 2">
    <name type="scientific">Aspergillus transmontanensis</name>
    <dbReference type="NCBI Taxonomy" id="1034304"/>
    <lineage>
        <taxon>Eukaryota</taxon>
        <taxon>Fungi</taxon>
        <taxon>Dikarya</taxon>
        <taxon>Ascomycota</taxon>
        <taxon>Pezizomycotina</taxon>
        <taxon>Eurotiomycetes</taxon>
        <taxon>Eurotiomycetidae</taxon>
        <taxon>Eurotiales</taxon>
        <taxon>Aspergillaceae</taxon>
        <taxon>Aspergillus</taxon>
        <taxon>Aspergillus subgen. Circumdati</taxon>
    </lineage>
</organism>
<keyword evidence="2" id="KW-1185">Reference proteome</keyword>